<dbReference type="FunFam" id="3.40.50.300:FF:000356">
    <property type="entry name" value="DNA repair protein RecN"/>
    <property type="match status" value="1"/>
</dbReference>
<dbReference type="PANTHER" id="PTHR11059">
    <property type="entry name" value="DNA REPAIR PROTEIN RECN"/>
    <property type="match status" value="1"/>
</dbReference>
<dbReference type="InterPro" id="IPR004604">
    <property type="entry name" value="DNA_recomb/repair_RecN"/>
</dbReference>
<dbReference type="GO" id="GO:0006310">
    <property type="term" value="P:DNA recombination"/>
    <property type="evidence" value="ECO:0007669"/>
    <property type="project" value="InterPro"/>
</dbReference>
<dbReference type="KEGG" id="afq:AFA_13785"/>
<evidence type="ECO:0000256" key="5">
    <source>
        <dbReference type="ARBA" id="ARBA00022763"/>
    </source>
</evidence>
<dbReference type="GO" id="GO:0006281">
    <property type="term" value="P:DNA repair"/>
    <property type="evidence" value="ECO:0007669"/>
    <property type="project" value="UniProtKB-KW"/>
</dbReference>
<dbReference type="SUPFAM" id="SSF52540">
    <property type="entry name" value="P-loop containing nucleoside triphosphate hydrolases"/>
    <property type="match status" value="2"/>
</dbReference>
<dbReference type="GO" id="GO:0005524">
    <property type="term" value="F:ATP binding"/>
    <property type="evidence" value="ECO:0007669"/>
    <property type="project" value="UniProtKB-KW"/>
</dbReference>
<evidence type="ECO:0000313" key="13">
    <source>
        <dbReference type="Proteomes" id="UP000214561"/>
    </source>
</evidence>
<evidence type="ECO:0000256" key="3">
    <source>
        <dbReference type="ARBA" id="ARBA00021315"/>
    </source>
</evidence>
<dbReference type="GO" id="GO:0043590">
    <property type="term" value="C:bacterial nucleoid"/>
    <property type="evidence" value="ECO:0007669"/>
    <property type="project" value="TreeGrafter"/>
</dbReference>
<dbReference type="AlphaFoldDB" id="A0AB33CXW5"/>
<evidence type="ECO:0000256" key="10">
    <source>
        <dbReference type="SAM" id="Coils"/>
    </source>
</evidence>
<dbReference type="NCBIfam" id="TIGR00634">
    <property type="entry name" value="recN"/>
    <property type="match status" value="1"/>
</dbReference>
<dbReference type="CDD" id="cd03241">
    <property type="entry name" value="ABC_RecN"/>
    <property type="match status" value="2"/>
</dbReference>
<dbReference type="GO" id="GO:0009432">
    <property type="term" value="P:SOS response"/>
    <property type="evidence" value="ECO:0007669"/>
    <property type="project" value="UniProtKB-ARBA"/>
</dbReference>
<dbReference type="PIRSF" id="PIRSF003128">
    <property type="entry name" value="RecN"/>
    <property type="match status" value="1"/>
</dbReference>
<feature type="coiled-coil region" evidence="10">
    <location>
        <begin position="339"/>
        <end position="366"/>
    </location>
</feature>
<dbReference type="Gene3D" id="3.40.50.300">
    <property type="entry name" value="P-loop containing nucleotide triphosphate hydrolases"/>
    <property type="match status" value="2"/>
</dbReference>
<accession>A0AB33CXW5</accession>
<keyword evidence="5 9" id="KW-0227">DNA damage</keyword>
<sequence length="548" mass="60232">MLRTLHVRDFVIVDQATIDFDTGFTVFSGETGAGKSILIDALSLVLGARGDAKAIREGCTRTEVSAHFDCEQDIQRWLSERDFDVSDELILRRLIDLQGRNRSYINGSAATLTQLRELGELLVDIHGQHAHQSLMNPQSQYDLLDSQGGHLPLARQVAQSWQQLSQARKAVEQASQSAEQGKREQERLEWQINELSSLNLRAGEWDQLQQEHTRLSHAQALIDGSALALTALDGEETSVQQLLGKASHEMSALLRHDPGLQEIVDALESAQIAVTEAASDLNSYLSDMELDPERLAQAEERVSAIFSAARKLKVEPEELPSLLDSWQEQLAQLQQSFDLEALQAKAQHAQKQYQELSGKLSAARRKTSVQLGKQVSQAMQSMAMQGGRFEVALTACEPQVHGVEHVEFLVAGHEGVTPRPLAKVASGGELARISLALSVIASQAARVPTLIFDEVDTGVGGAVAEVVGRLLQELGARHQVLCVTHLPQVAACGNHHLKVEKTTEQGQTFSSIRPLTQDERVDEIARMLGGLKITQTTREHAREMLARQ</sequence>
<evidence type="ECO:0000256" key="7">
    <source>
        <dbReference type="ARBA" id="ARBA00023204"/>
    </source>
</evidence>
<protein>
    <recommendedName>
        <fullName evidence="3 9">DNA repair protein RecN</fullName>
    </recommendedName>
    <alternativeName>
        <fullName evidence="8 9">Recombination protein N</fullName>
    </alternativeName>
</protein>
<name>A0AB33CXW5_ALCFA</name>
<feature type="domain" description="RecF/RecN/SMC N-terminal" evidence="11">
    <location>
        <begin position="2"/>
        <end position="503"/>
    </location>
</feature>
<dbReference type="FunFam" id="3.40.50.300:FF:000319">
    <property type="entry name" value="DNA repair protein RecN"/>
    <property type="match status" value="1"/>
</dbReference>
<proteinExistence type="inferred from homology"/>
<keyword evidence="6" id="KW-0067">ATP-binding</keyword>
<reference evidence="12 13" key="1">
    <citation type="submission" date="2017-05" db="EMBL/GenBank/DDBJ databases">
        <authorList>
            <person name="Qiu J.G."/>
            <person name="He J."/>
        </authorList>
    </citation>
    <scope>NUCLEOTIDE SEQUENCE [LARGE SCALE GENOMIC DNA]</scope>
    <source>
        <strain evidence="12 13">JQ135</strain>
    </source>
</reference>
<evidence type="ECO:0000256" key="4">
    <source>
        <dbReference type="ARBA" id="ARBA00022741"/>
    </source>
</evidence>
<evidence type="ECO:0000256" key="1">
    <source>
        <dbReference type="ARBA" id="ARBA00003618"/>
    </source>
</evidence>
<dbReference type="EMBL" id="CP021641">
    <property type="protein sequence ID" value="ASR90430.1"/>
    <property type="molecule type" value="Genomic_DNA"/>
</dbReference>
<gene>
    <name evidence="12" type="ORF">AFA_13785</name>
</gene>
<evidence type="ECO:0000256" key="6">
    <source>
        <dbReference type="ARBA" id="ARBA00022840"/>
    </source>
</evidence>
<evidence type="ECO:0000256" key="2">
    <source>
        <dbReference type="ARBA" id="ARBA00009441"/>
    </source>
</evidence>
<keyword evidence="7 9" id="KW-0234">DNA repair</keyword>
<evidence type="ECO:0000256" key="9">
    <source>
        <dbReference type="PIRNR" id="PIRNR003128"/>
    </source>
</evidence>
<keyword evidence="4" id="KW-0547">Nucleotide-binding</keyword>
<evidence type="ECO:0000259" key="11">
    <source>
        <dbReference type="Pfam" id="PF02463"/>
    </source>
</evidence>
<evidence type="ECO:0000313" key="12">
    <source>
        <dbReference type="EMBL" id="ASR90430.1"/>
    </source>
</evidence>
<dbReference type="RefSeq" id="WP_094197412.1">
    <property type="nucleotide sequence ID" value="NZ_CP021641.1"/>
</dbReference>
<organism evidence="12 13">
    <name type="scientific">Alcaligenes faecalis</name>
    <dbReference type="NCBI Taxonomy" id="511"/>
    <lineage>
        <taxon>Bacteria</taxon>
        <taxon>Pseudomonadati</taxon>
        <taxon>Pseudomonadota</taxon>
        <taxon>Betaproteobacteria</taxon>
        <taxon>Burkholderiales</taxon>
        <taxon>Alcaligenaceae</taxon>
        <taxon>Alcaligenes</taxon>
    </lineage>
</organism>
<evidence type="ECO:0000256" key="8">
    <source>
        <dbReference type="ARBA" id="ARBA00033408"/>
    </source>
</evidence>
<dbReference type="NCBIfam" id="NF008121">
    <property type="entry name" value="PRK10869.1"/>
    <property type="match status" value="1"/>
</dbReference>
<comment type="similarity">
    <text evidence="2 9">Belongs to the RecN family.</text>
</comment>
<dbReference type="InterPro" id="IPR003395">
    <property type="entry name" value="RecF/RecN/SMC_N"/>
</dbReference>
<dbReference type="PANTHER" id="PTHR11059:SF0">
    <property type="entry name" value="DNA REPAIR PROTEIN RECN"/>
    <property type="match status" value="1"/>
</dbReference>
<comment type="function">
    <text evidence="1 9">May be involved in recombinational repair of damaged DNA.</text>
</comment>
<dbReference type="Proteomes" id="UP000214561">
    <property type="component" value="Chromosome"/>
</dbReference>
<dbReference type="Pfam" id="PF02463">
    <property type="entry name" value="SMC_N"/>
    <property type="match status" value="1"/>
</dbReference>
<feature type="coiled-coil region" evidence="10">
    <location>
        <begin position="164"/>
        <end position="198"/>
    </location>
</feature>
<dbReference type="InterPro" id="IPR027417">
    <property type="entry name" value="P-loop_NTPase"/>
</dbReference>
<keyword evidence="10" id="KW-0175">Coiled coil</keyword>